<dbReference type="Proteomes" id="UP000193517">
    <property type="component" value="Unassembled WGS sequence"/>
</dbReference>
<dbReference type="AlphaFoldDB" id="A0A1X1KZM5"/>
<name>A0A1X1KZM5_STRMT</name>
<evidence type="ECO:0000313" key="2">
    <source>
        <dbReference type="Proteomes" id="UP000193517"/>
    </source>
</evidence>
<reference evidence="1 2" key="1">
    <citation type="journal article" date="2016" name="Eur. J. Clin. Microbiol. Infect. Dis.">
        <title>Whole genome sequencing as a tool for phylogenetic analysis of clinical strains of Mitis group streptococci.</title>
        <authorList>
            <person name="Rasmussen L.H."/>
            <person name="Dargis R."/>
            <person name="Hojholt K."/>
            <person name="Christensen J.J."/>
            <person name="Skovgaard O."/>
            <person name="Justesen U.S."/>
            <person name="Rosenvinge F.S."/>
            <person name="Moser C."/>
            <person name="Lukjancenko O."/>
            <person name="Rasmussen S."/>
            <person name="Nielsen X.C."/>
        </authorList>
    </citation>
    <scope>NUCLEOTIDE SEQUENCE [LARGE SCALE GENOMIC DNA]</scope>
    <source>
        <strain evidence="1 2">OD_317805_11</strain>
    </source>
</reference>
<proteinExistence type="predicted"/>
<dbReference type="PIRSF" id="PIRSF015268">
    <property type="entry name" value="Virulence_RhuM"/>
    <property type="match status" value="1"/>
</dbReference>
<dbReference type="PANTHER" id="PTHR35810:SF1">
    <property type="entry name" value="CYTOPLASMIC PROTEIN"/>
    <property type="match status" value="1"/>
</dbReference>
<dbReference type="Pfam" id="PF13310">
    <property type="entry name" value="Virulence_RhuM"/>
    <property type="match status" value="1"/>
</dbReference>
<comment type="caution">
    <text evidence="1">The sequence shown here is derived from an EMBL/GenBank/DDBJ whole genome shotgun (WGS) entry which is preliminary data.</text>
</comment>
<protein>
    <submittedName>
        <fullName evidence="1">Cell filamentation protein Fic</fullName>
    </submittedName>
</protein>
<dbReference type="PANTHER" id="PTHR35810">
    <property type="entry name" value="CYTOPLASMIC PROTEIN-RELATED"/>
    <property type="match status" value="1"/>
</dbReference>
<evidence type="ECO:0000313" key="1">
    <source>
        <dbReference type="EMBL" id="ORP04810.1"/>
    </source>
</evidence>
<dbReference type="OrthoDB" id="9802752at2"/>
<accession>A0A1X1KZM5</accession>
<dbReference type="InterPro" id="IPR011204">
    <property type="entry name" value="Virulence_RhuM-like"/>
</dbReference>
<gene>
    <name evidence="1" type="ORF">B7695_01515</name>
</gene>
<sequence>MNELQFLIYTAENDSETASVIIKGETIWASQKEMARLFDVGVPAISKHLKNIFEEGELEEKATISKMETVQIEGSREVVRQVDFYNLDAIISVGYRVNSQKATRFRQWATSVLREYMIKGFAMDDNRLKQGENLLEKDYFRELLERVRSIRASERRIWLQITDIFAEISIDYDPQSTLTKQFYADVQNKFHYAITGQTAAEIIYTKADHTKDNMGLTTWKNSPNGRILQADTQIAKNYLSETEIRSLERGISSYFDYLERQIEQRKAQTMQQLAQSIDRFLTFQEYDILEGHGKITSKVAKDKAKAEYQLFNKTQKINSDFEKTLKQLTDDKKL</sequence>
<organism evidence="1 2">
    <name type="scientific">Streptococcus mitis</name>
    <dbReference type="NCBI Taxonomy" id="28037"/>
    <lineage>
        <taxon>Bacteria</taxon>
        <taxon>Bacillati</taxon>
        <taxon>Bacillota</taxon>
        <taxon>Bacilli</taxon>
        <taxon>Lactobacillales</taxon>
        <taxon>Streptococcaceae</taxon>
        <taxon>Streptococcus</taxon>
        <taxon>Streptococcus mitis group</taxon>
    </lineage>
</organism>
<dbReference type="RefSeq" id="WP_084889434.1">
    <property type="nucleotide sequence ID" value="NZ_JASGZR010000001.1"/>
</dbReference>
<dbReference type="EMBL" id="NCVK01000005">
    <property type="protein sequence ID" value="ORP04810.1"/>
    <property type="molecule type" value="Genomic_DNA"/>
</dbReference>